<dbReference type="OrthoDB" id="9785707at2"/>
<dbReference type="InterPro" id="IPR041614">
    <property type="entry name" value="DprA_WH"/>
</dbReference>
<feature type="domain" description="Smf/DprA SLOG" evidence="2">
    <location>
        <begin position="88"/>
        <end position="296"/>
    </location>
</feature>
<dbReference type="Gene3D" id="3.40.50.450">
    <property type="match status" value="1"/>
</dbReference>
<evidence type="ECO:0000259" key="2">
    <source>
        <dbReference type="Pfam" id="PF02481"/>
    </source>
</evidence>
<comment type="similarity">
    <text evidence="1">Belongs to the DprA/Smf family.</text>
</comment>
<dbReference type="RefSeq" id="WP_105327689.1">
    <property type="nucleotide sequence ID" value="NZ_PUHY01000001.1"/>
</dbReference>
<dbReference type="AlphaFoldDB" id="A0A2S8G7Q9"/>
<evidence type="ECO:0000259" key="3">
    <source>
        <dbReference type="Pfam" id="PF17782"/>
    </source>
</evidence>
<dbReference type="PANTHER" id="PTHR43022">
    <property type="entry name" value="PROTEIN SMF"/>
    <property type="match status" value="1"/>
</dbReference>
<dbReference type="GO" id="GO:0009294">
    <property type="term" value="P:DNA-mediated transformation"/>
    <property type="evidence" value="ECO:0007669"/>
    <property type="project" value="InterPro"/>
</dbReference>
<dbReference type="SUPFAM" id="SSF47781">
    <property type="entry name" value="RuvA domain 2-like"/>
    <property type="match status" value="1"/>
</dbReference>
<dbReference type="InterPro" id="IPR036388">
    <property type="entry name" value="WH-like_DNA-bd_sf"/>
</dbReference>
<dbReference type="Pfam" id="PF17782">
    <property type="entry name" value="WHD_DprA"/>
    <property type="match status" value="1"/>
</dbReference>
<feature type="domain" description="DprA winged helix" evidence="3">
    <location>
        <begin position="314"/>
        <end position="369"/>
    </location>
</feature>
<evidence type="ECO:0000313" key="4">
    <source>
        <dbReference type="EMBL" id="PQO40453.1"/>
    </source>
</evidence>
<dbReference type="SUPFAM" id="SSF102405">
    <property type="entry name" value="MCP/YpsA-like"/>
    <property type="match status" value="1"/>
</dbReference>
<dbReference type="Pfam" id="PF02481">
    <property type="entry name" value="DNA_processg_A"/>
    <property type="match status" value="1"/>
</dbReference>
<dbReference type="InterPro" id="IPR003488">
    <property type="entry name" value="DprA"/>
</dbReference>
<evidence type="ECO:0000256" key="1">
    <source>
        <dbReference type="ARBA" id="ARBA00006525"/>
    </source>
</evidence>
<dbReference type="Gene3D" id="1.10.10.10">
    <property type="entry name" value="Winged helix-like DNA-binding domain superfamily/Winged helix DNA-binding domain"/>
    <property type="match status" value="1"/>
</dbReference>
<dbReference type="PANTHER" id="PTHR43022:SF1">
    <property type="entry name" value="PROTEIN SMF"/>
    <property type="match status" value="1"/>
</dbReference>
<reference evidence="4 5" key="1">
    <citation type="submission" date="2018-02" db="EMBL/GenBank/DDBJ databases">
        <title>Comparative genomes isolates from brazilian mangrove.</title>
        <authorList>
            <person name="Araujo J.E."/>
            <person name="Taketani R.G."/>
            <person name="Silva M.C.P."/>
            <person name="Loureco M.V."/>
            <person name="Andreote F.D."/>
        </authorList>
    </citation>
    <scope>NUCLEOTIDE SEQUENCE [LARGE SCALE GENOMIC DNA]</scope>
    <source>
        <strain evidence="4 5">Hex-1 MGV</strain>
    </source>
</reference>
<name>A0A2S8G7Q9_9BACT</name>
<dbReference type="EMBL" id="PUHY01000001">
    <property type="protein sequence ID" value="PQO40453.1"/>
    <property type="molecule type" value="Genomic_DNA"/>
</dbReference>
<dbReference type="InterPro" id="IPR010994">
    <property type="entry name" value="RuvA_2-like"/>
</dbReference>
<accession>A0A2S8G7Q9</accession>
<gene>
    <name evidence="4" type="primary">dprA</name>
    <name evidence="4" type="ORF">C5Y83_00500</name>
</gene>
<dbReference type="Proteomes" id="UP000238322">
    <property type="component" value="Unassembled WGS sequence"/>
</dbReference>
<organism evidence="4 5">
    <name type="scientific">Blastopirellula marina</name>
    <dbReference type="NCBI Taxonomy" id="124"/>
    <lineage>
        <taxon>Bacteria</taxon>
        <taxon>Pseudomonadati</taxon>
        <taxon>Planctomycetota</taxon>
        <taxon>Planctomycetia</taxon>
        <taxon>Pirellulales</taxon>
        <taxon>Pirellulaceae</taxon>
        <taxon>Blastopirellula</taxon>
    </lineage>
</organism>
<dbReference type="InterPro" id="IPR057666">
    <property type="entry name" value="DrpA_SLOG"/>
</dbReference>
<evidence type="ECO:0000313" key="5">
    <source>
        <dbReference type="Proteomes" id="UP000238322"/>
    </source>
</evidence>
<protein>
    <submittedName>
        <fullName evidence="4">DNA-protecting protein DprA</fullName>
    </submittedName>
</protein>
<proteinExistence type="inferred from homology"/>
<sequence>MSLAEEERTSDPEFLAAFRLALTSGIGPAKIQAMRTYFGSLAAALEASGDQLRSVQGIGPKMAQTILKSRELDIDRELEHCRDFGITILTAEDEAFPELLKEIADPPTLLFVRGEILPCDELAVAIVGTRHATYYGTRQAERFGYELAKAGFTVISGLARGIDAAAHRGALKAKGRTIAFLGGGVSKIYPPEHLDLAYEVAASGAVVSEAAPLVSPIAGAFPQRNRLITGMSLGVIIIEAAQRSGALISARMAMEQNREVFALPGQIDNPVARGVNGLIKDGAALVQSVDDVIEQLGPLRKPLAISDEQTVLKPAELNLNEQEQQVLQHIQLEPTSLDSLVANSKLPVHRVLATLSILEMKHLIRRPSGTTVQRIA</sequence>
<dbReference type="NCBIfam" id="TIGR00732">
    <property type="entry name" value="dprA"/>
    <property type="match status" value="1"/>
</dbReference>
<dbReference type="Pfam" id="PF14520">
    <property type="entry name" value="HHH_5"/>
    <property type="match status" value="1"/>
</dbReference>
<comment type="caution">
    <text evidence="4">The sequence shown here is derived from an EMBL/GenBank/DDBJ whole genome shotgun (WGS) entry which is preliminary data.</text>
</comment>